<protein>
    <submittedName>
        <fullName evidence="1">Uncharacterized protein</fullName>
    </submittedName>
</protein>
<organism evidence="1 2">
    <name type="scientific">Hyphomonas pacifica</name>
    <dbReference type="NCBI Taxonomy" id="1280941"/>
    <lineage>
        <taxon>Bacteria</taxon>
        <taxon>Pseudomonadati</taxon>
        <taxon>Pseudomonadota</taxon>
        <taxon>Alphaproteobacteria</taxon>
        <taxon>Hyphomonadales</taxon>
        <taxon>Hyphomonadaceae</taxon>
        <taxon>Hyphomonas</taxon>
    </lineage>
</organism>
<reference evidence="1 2" key="1">
    <citation type="submission" date="2013-04" db="EMBL/GenBank/DDBJ databases">
        <title>Hyphomonas sp. T24B3 Genome Sequencing.</title>
        <authorList>
            <person name="Lai Q."/>
            <person name="Shao Z."/>
        </authorList>
    </citation>
    <scope>NUCLEOTIDE SEQUENCE [LARGE SCALE GENOMIC DNA]</scope>
    <source>
        <strain evidence="1 2">T24B3</strain>
    </source>
</reference>
<dbReference type="RefSeq" id="WP_199285703.1">
    <property type="nucleotide sequence ID" value="NZ_AWFA01000034.1"/>
</dbReference>
<dbReference type="Proteomes" id="UP000249123">
    <property type="component" value="Unassembled WGS sequence"/>
</dbReference>
<proteinExistence type="predicted"/>
<accession>A0A328JY11</accession>
<sequence length="127" mass="13139">MISLLLDLANIFGGFLLAIGLLVKIPNVGDDLAGGAAKVAQLGWLIGIVALVTGGYYLIVHLTTGPHLFHFEVVGLITGALLMTDRVRAGRLTQDPVAKGADPFTTAIAVFGVIAIIVGFQGLFTPG</sequence>
<gene>
    <name evidence="1" type="ORF">HY3_15730</name>
</gene>
<dbReference type="STRING" id="1280941.HY2_03630"/>
<comment type="caution">
    <text evidence="1">The sequence shown here is derived from an EMBL/GenBank/DDBJ whole genome shotgun (WGS) entry which is preliminary data.</text>
</comment>
<dbReference type="AlphaFoldDB" id="A0A062TXJ5"/>
<evidence type="ECO:0000313" key="2">
    <source>
        <dbReference type="Proteomes" id="UP000249123"/>
    </source>
</evidence>
<name>A0A062TXJ5_9PROT</name>
<dbReference type="EMBL" id="AWFB01000038">
    <property type="protein sequence ID" value="RAN32005.1"/>
    <property type="molecule type" value="Genomic_DNA"/>
</dbReference>
<dbReference type="eggNOG" id="ENOG503198X">
    <property type="taxonomic scope" value="Bacteria"/>
</dbReference>
<evidence type="ECO:0000313" key="1">
    <source>
        <dbReference type="EMBL" id="RAN32005.1"/>
    </source>
</evidence>
<keyword evidence="2" id="KW-1185">Reference proteome</keyword>
<accession>A0A062TXJ5</accession>